<keyword evidence="7" id="KW-0651">Protein splicing</keyword>
<dbReference type="InterPro" id="IPR007083">
    <property type="entry name" value="RNA_pol_Rpb1_4"/>
</dbReference>
<dbReference type="Gene3D" id="3.30.1360.140">
    <property type="match status" value="1"/>
</dbReference>
<dbReference type="Pfam" id="PF04990">
    <property type="entry name" value="RNA_pol_Rpb1_7"/>
    <property type="match status" value="1"/>
</dbReference>
<evidence type="ECO:0000256" key="5">
    <source>
        <dbReference type="ARBA" id="ARBA00022695"/>
    </source>
</evidence>
<dbReference type="Pfam" id="PF14890">
    <property type="entry name" value="Intein_splicing"/>
    <property type="match status" value="1"/>
</dbReference>
<comment type="similarity">
    <text evidence="1">Belongs to the RNA polymerase beta' chain family.</text>
</comment>
<dbReference type="PROSITE" id="PS50817">
    <property type="entry name" value="INTEIN_N_TER"/>
    <property type="match status" value="1"/>
</dbReference>
<dbReference type="InterPro" id="IPR006141">
    <property type="entry name" value="Intein_N"/>
</dbReference>
<dbReference type="PROSITE" id="PS50819">
    <property type="entry name" value="INTEIN_ENDONUCLEASE"/>
    <property type="match status" value="1"/>
</dbReference>
<dbReference type="GO" id="GO:0003677">
    <property type="term" value="F:DNA binding"/>
    <property type="evidence" value="ECO:0007669"/>
    <property type="project" value="InterPro"/>
</dbReference>
<dbReference type="GO" id="GO:0006351">
    <property type="term" value="P:DNA-templated transcription"/>
    <property type="evidence" value="ECO:0007669"/>
    <property type="project" value="InterPro"/>
</dbReference>
<dbReference type="GO" id="GO:0016539">
    <property type="term" value="P:intein-mediated protein splicing"/>
    <property type="evidence" value="ECO:0007669"/>
    <property type="project" value="InterPro"/>
</dbReference>
<dbReference type="Pfam" id="PF04997">
    <property type="entry name" value="RNA_pol_Rpb1_1"/>
    <property type="match status" value="1"/>
</dbReference>
<evidence type="ECO:0000256" key="6">
    <source>
        <dbReference type="ARBA" id="ARBA00022813"/>
    </source>
</evidence>
<dbReference type="PANTHER" id="PTHR19376:SF37">
    <property type="entry name" value="DNA-DIRECTED RNA POLYMERASE II SUBUNIT RPB1"/>
    <property type="match status" value="1"/>
</dbReference>
<dbReference type="InterPro" id="IPR004860">
    <property type="entry name" value="LAGLIDADG_dom"/>
</dbReference>
<keyword evidence="4" id="KW-0808">Transferase</keyword>
<dbReference type="Pfam" id="PF04998">
    <property type="entry name" value="RNA_pol_Rpb1_5"/>
    <property type="match status" value="2"/>
</dbReference>
<reference evidence="10" key="1">
    <citation type="journal article" date="2020" name="Nature">
        <title>Giant virus diversity and host interactions through global metagenomics.</title>
        <authorList>
            <person name="Schulz F."/>
            <person name="Roux S."/>
            <person name="Paez-Espino D."/>
            <person name="Jungbluth S."/>
            <person name="Walsh D.A."/>
            <person name="Denef V.J."/>
            <person name="McMahon K.D."/>
            <person name="Konstantinidis K.T."/>
            <person name="Eloe-Fadrosh E.A."/>
            <person name="Kyrpides N.C."/>
            <person name="Woyke T."/>
        </authorList>
    </citation>
    <scope>NUCLEOTIDE SEQUENCE</scope>
    <source>
        <strain evidence="10">GVMAG-M-3300027963-41</strain>
    </source>
</reference>
<dbReference type="NCBIfam" id="TIGR01445">
    <property type="entry name" value="intein_Nterm"/>
    <property type="match status" value="1"/>
</dbReference>
<evidence type="ECO:0000313" key="10">
    <source>
        <dbReference type="EMBL" id="QHU31969.1"/>
    </source>
</evidence>
<dbReference type="GO" id="GO:0004519">
    <property type="term" value="F:endonuclease activity"/>
    <property type="evidence" value="ECO:0007669"/>
    <property type="project" value="InterPro"/>
</dbReference>
<dbReference type="InterPro" id="IPR044893">
    <property type="entry name" value="RNA_pol_Rpb1_clamp_domain"/>
</dbReference>
<dbReference type="Gene3D" id="4.10.860.120">
    <property type="entry name" value="RNA polymerase II, clamp domain"/>
    <property type="match status" value="1"/>
</dbReference>
<organism evidence="10">
    <name type="scientific">viral metagenome</name>
    <dbReference type="NCBI Taxonomy" id="1070528"/>
    <lineage>
        <taxon>unclassified sequences</taxon>
        <taxon>metagenomes</taxon>
        <taxon>organismal metagenomes</taxon>
    </lineage>
</organism>
<keyword evidence="5" id="KW-0548">Nucleotidyltransferase</keyword>
<dbReference type="GO" id="GO:0003899">
    <property type="term" value="F:DNA-directed RNA polymerase activity"/>
    <property type="evidence" value="ECO:0007669"/>
    <property type="project" value="UniProtKB-EC"/>
</dbReference>
<dbReference type="InterPro" id="IPR036844">
    <property type="entry name" value="Hint_dom_sf"/>
</dbReference>
<dbReference type="Pfam" id="PF05000">
    <property type="entry name" value="RNA_pol_Rpb1_4"/>
    <property type="match status" value="1"/>
</dbReference>
<dbReference type="InterPro" id="IPR038120">
    <property type="entry name" value="Rpb1_funnel_sf"/>
</dbReference>
<dbReference type="InterPro" id="IPR006592">
    <property type="entry name" value="RNA_pol_N"/>
</dbReference>
<dbReference type="CDD" id="cd00081">
    <property type="entry name" value="Hint"/>
    <property type="match status" value="1"/>
</dbReference>
<dbReference type="Gene3D" id="1.10.150.390">
    <property type="match status" value="1"/>
</dbReference>
<dbReference type="InterPro" id="IPR000722">
    <property type="entry name" value="RNA_pol_asu"/>
</dbReference>
<evidence type="ECO:0000256" key="8">
    <source>
        <dbReference type="ARBA" id="ARBA00023163"/>
    </source>
</evidence>
<dbReference type="EC" id="2.7.7.6" evidence="2"/>
<dbReference type="SMART" id="SM00663">
    <property type="entry name" value="RPOLA_N"/>
    <property type="match status" value="1"/>
</dbReference>
<dbReference type="Gene3D" id="2.170.16.10">
    <property type="entry name" value="Hedgehog/Intein (Hint) domain"/>
    <property type="match status" value="2"/>
</dbReference>
<dbReference type="NCBIfam" id="NF006336">
    <property type="entry name" value="PRK08566.1"/>
    <property type="match status" value="1"/>
</dbReference>
<dbReference type="Gene3D" id="6.20.50.80">
    <property type="match status" value="1"/>
</dbReference>
<dbReference type="SMART" id="SM00306">
    <property type="entry name" value="HintN"/>
    <property type="match status" value="1"/>
</dbReference>
<dbReference type="Gene3D" id="1.10.132.30">
    <property type="match status" value="1"/>
</dbReference>
<keyword evidence="8" id="KW-0804">Transcription</keyword>
<dbReference type="Pfam" id="PF14528">
    <property type="entry name" value="LAGLIDADG_3"/>
    <property type="match status" value="1"/>
</dbReference>
<evidence type="ECO:0000259" key="9">
    <source>
        <dbReference type="PROSITE" id="PS50819"/>
    </source>
</evidence>
<dbReference type="InterPro" id="IPR045867">
    <property type="entry name" value="DNA-dir_RpoC_beta_prime"/>
</dbReference>
<evidence type="ECO:0000256" key="4">
    <source>
        <dbReference type="ARBA" id="ARBA00022679"/>
    </source>
</evidence>
<keyword evidence="3" id="KW-0240">DNA-directed RNA polymerase</keyword>
<evidence type="ECO:0000256" key="1">
    <source>
        <dbReference type="ARBA" id="ARBA00006460"/>
    </source>
</evidence>
<dbReference type="GO" id="GO:0005665">
    <property type="term" value="C:RNA polymerase II, core complex"/>
    <property type="evidence" value="ECO:0007669"/>
    <property type="project" value="TreeGrafter"/>
</dbReference>
<dbReference type="InterPro" id="IPR007080">
    <property type="entry name" value="RNA_pol_Rpb1_1"/>
</dbReference>
<dbReference type="InterPro" id="IPR027434">
    <property type="entry name" value="Homing_endonucl"/>
</dbReference>
<dbReference type="Pfam" id="PF04983">
    <property type="entry name" value="RNA_pol_Rpb1_3"/>
    <property type="match status" value="1"/>
</dbReference>
<accession>A0A6C0LM22</accession>
<dbReference type="Gene3D" id="2.40.40.20">
    <property type="match status" value="1"/>
</dbReference>
<sequence length="1993" mass="221504">MPVLSHSSETESIVGIQFGVFSPEEILRRSVCEITNPSTAEGKLNGLFDPRMGVLENGKVCRSCGQNNHSCPGHFGHFVLARPVYYTQFFKLLMKVMRCVCFKCGKLLIDKQRHQHLLKLKGESRWKMVLEAASGTTRCGEDIEDGCGSRQPNKYREEPVHKIYADWKNLQLPEGVQAPEGATVDDSGAMNLSMLLEPEYVHRLLRRVTDEDVEFMGFSRHWCRPDWMVCTVLPIPPPQVRPSVTQDNNQRAEDDLTSKLIDIIKANNMLKKKITDEPKKRAIDEWTNLLQYHVATLVDNNIPGISPAAQRSGRLLKSLQQRLGSKEGRIRSNLQGKRVEYSARSVITPDPNISVKELGIPLKIATNLTFPEKVTQFNIGKLYKLIQNGPDIYPGAKTIQRNDGRTISLKHVNAKSLELFEGDVVNRHLMDGDVVLFNRQPSLHRMSMMAHIAKILPYNTFRLNVFVTAPYNADFDGDEMNLHAPQSVETATELREIAAVPLQIVSPRESVPIVSVVQDTLVGANRFTRSNVLFTKKEAMNLLVHAKRWEGKLPEPVTMTPQPMWSGQQLLSALLPPVSLQMPNSSYTDEDKKNPQSPNLIKILNGVIEQGILDKSVFSKQLIHIIYNDYGPDITVDFLDSLQAMIANFLMNSGFSVGISDLIADQATNDEIGIALNKLTKTIEEQILQLHTGLFENSSGRSNQEEFENKVMSTLNKAVGEAGKIGLKSLSDMNRMTNMVKAGSKGSEVNVSQMIATLGQQAIEGKRVPNGFQHRTLPHFKRFDDSAQARGFITSSYIKGLQPDEFFFHAMSGREGLIDTAVKTADTGYMQRQIRVALEDLITQHDGSVRDTNGNMLQVSYGEDGINATKLENQPLPLSSMSDSDIIAYAAAPGAPGEKAYQDAMIEDRRIIVEKVFGSKPQKNVRSPVHLERLIYAIKSQFNLDPANTANPATPTAVLSAQAKILAKTHANNKIWAALVRYHLAPSRLTSIGYTQPALDALSEEIVLKHWKSWVEPGQPVGVIAAQSIGEPATQMTLNSVDWDTEIIIAKDGKIQTPKIGEFIDNYIASCKEDRIQHLPNDQVYVALDDGHDWSAVSCDENGKMVWTKLEAITKHPVVNEDGTDTILEVTTESGRTVKATKGKSFLTLRDGKIVDMNGSDLKVGDVLPIANTMAIHQLGLVQTLDLRTLLSAKMYLFGTEAKKALNAMNKADEAGQRHWFSDANGKDFTVPYSRSDSFRDAFANGHNTRADMFMPGYVYPKSTRSCSSQIPDSIPLTKEFGFFVGAYLSEGSTSGTQIQITNNDDKFLTPCRKLMEGWCIGNHTTSVDKVIENTGIKGHTTSLIIHSTLLTEVMQKAFGHISYEKTLPDWVFQAPNEFVVALLDGYFSGDGSVALDGSIACSSVSQALITRLGTLLARYGIFTTMSSYMPNIGKFKSVSQQYQLRIPQMYAAVFAKTISLTLTAKQERLDKILETDHTVCKYKTFNDVVMDKVKSITSVSPKGGKVYDVTVETTRNFTVLNQLCQKDTFHLAGVAAKSNMTRGVPRLKELLKATRNPKAIELNIPLRRDLRDKKEEARRVSKELEFTLLQDIVTVARIYYDPRDNETLITDDADWLAYLAAYEKATTTAAAAEGVVQDPLSSTPVTEEAAPVQEEPKSPWILRFELDREQMFNKNITMDDIALILKTKFSSDITSIYTDYNATRLVFRIRLVKTDTASDDLNSLKALQNKVLSCTAIRGIPGLRSVNYQKIADTVELKDGKYVPAEQYVLISDGSNFLDVMTHPDVDPSKIISSNVHDMFANLGIEATRATLYKEITTLFAESGSSVNYRHVCILLDKMCHKGRTMSIDRYGINKNDIGPLAKMSFEQTEDIALRAAIFGERDPVLGVSAKVMLGAPIKAGTAFSEMLFDEETAIKFAEDTPEQHPVEYDSLAPYTTDEIHDALYGADDNGECSTTNLRIPVSLPTMHQHAAVGMETVNEEEEEGDDIAIYE</sequence>
<dbReference type="Pfam" id="PF00623">
    <property type="entry name" value="RNA_pol_Rpb1_2"/>
    <property type="match status" value="1"/>
</dbReference>
<dbReference type="PRINTS" id="PR00379">
    <property type="entry name" value="INTEIN"/>
</dbReference>
<dbReference type="InterPro" id="IPR007081">
    <property type="entry name" value="RNA_pol_Rpb1_5"/>
</dbReference>
<proteinExistence type="inferred from homology"/>
<name>A0A6C0LM22_9ZZZZ</name>
<feature type="domain" description="DOD-type homing endonuclease" evidence="9">
    <location>
        <begin position="1284"/>
        <end position="1422"/>
    </location>
</feature>
<dbReference type="Gene3D" id="6.10.250.2940">
    <property type="match status" value="1"/>
</dbReference>
<dbReference type="PANTHER" id="PTHR19376">
    <property type="entry name" value="DNA-DIRECTED RNA POLYMERASE"/>
    <property type="match status" value="1"/>
</dbReference>
<dbReference type="InterPro" id="IPR006142">
    <property type="entry name" value="INTEIN"/>
</dbReference>
<protein>
    <recommendedName>
        <fullName evidence="2">DNA-directed RNA polymerase</fullName>
        <ecNumber evidence="2">2.7.7.6</ecNumber>
    </recommendedName>
</protein>
<dbReference type="InterPro" id="IPR007073">
    <property type="entry name" value="RNA_pol_Rpb1_7"/>
</dbReference>
<evidence type="ECO:0000256" key="7">
    <source>
        <dbReference type="ARBA" id="ARBA00023000"/>
    </source>
</evidence>
<dbReference type="Gene3D" id="1.10.274.100">
    <property type="entry name" value="RNA polymerase Rpb1, domain 3"/>
    <property type="match status" value="1"/>
</dbReference>
<dbReference type="SUPFAM" id="SSF64484">
    <property type="entry name" value="beta and beta-prime subunits of DNA dependent RNA-polymerase"/>
    <property type="match status" value="2"/>
</dbReference>
<dbReference type="InterPro" id="IPR003587">
    <property type="entry name" value="Hint_dom_N"/>
</dbReference>
<keyword evidence="6" id="KW-0068">Autocatalytic cleavage</keyword>
<dbReference type="FunFam" id="2.40.40.20:FF:000019">
    <property type="entry name" value="DNA-directed RNA polymerase II subunit RPB1"/>
    <property type="match status" value="1"/>
</dbReference>
<dbReference type="SUPFAM" id="SSF51294">
    <property type="entry name" value="Hedgehog/intein (Hint) domain"/>
    <property type="match status" value="1"/>
</dbReference>
<evidence type="ECO:0000256" key="3">
    <source>
        <dbReference type="ARBA" id="ARBA00022478"/>
    </source>
</evidence>
<dbReference type="Gene3D" id="3.10.28.10">
    <property type="entry name" value="Homing endonucleases"/>
    <property type="match status" value="1"/>
</dbReference>
<dbReference type="InterPro" id="IPR007066">
    <property type="entry name" value="RNA_pol_Rpb1_3"/>
</dbReference>
<dbReference type="InterPro" id="IPR004042">
    <property type="entry name" value="Intein_endonuc_central"/>
</dbReference>
<dbReference type="InterPro" id="IPR042102">
    <property type="entry name" value="RNA_pol_Rpb1_3_sf"/>
</dbReference>
<dbReference type="EMBL" id="MN740534">
    <property type="protein sequence ID" value="QHU31969.1"/>
    <property type="molecule type" value="Genomic_DNA"/>
</dbReference>
<dbReference type="Gene3D" id="3.30.1490.180">
    <property type="entry name" value="RNA polymerase ii"/>
    <property type="match status" value="1"/>
</dbReference>
<evidence type="ECO:0000256" key="2">
    <source>
        <dbReference type="ARBA" id="ARBA00012418"/>
    </source>
</evidence>
<dbReference type="SUPFAM" id="SSF55608">
    <property type="entry name" value="Homing endonucleases"/>
    <property type="match status" value="1"/>
</dbReference>
<dbReference type="InterPro" id="IPR038593">
    <property type="entry name" value="RNA_pol_Rpb1_7_sf"/>
</dbReference>